<comment type="similarity">
    <text evidence="3">Belongs to the Clp1 family. NOL9/GRC3 subfamily.</text>
</comment>
<evidence type="ECO:0000256" key="9">
    <source>
        <dbReference type="ARBA" id="ARBA00022777"/>
    </source>
</evidence>
<dbReference type="PANTHER" id="PTHR12755">
    <property type="entry name" value="CLEAVAGE/POLYADENYLATION FACTOR IA SUBUNIT CLP1P"/>
    <property type="match status" value="1"/>
</dbReference>
<evidence type="ECO:0000256" key="8">
    <source>
        <dbReference type="ARBA" id="ARBA00022741"/>
    </source>
</evidence>
<dbReference type="Gene3D" id="3.40.50.300">
    <property type="entry name" value="P-loop containing nucleotide triphosphate hydrolases"/>
    <property type="match status" value="1"/>
</dbReference>
<feature type="compositionally biased region" description="Acidic residues" evidence="12">
    <location>
        <begin position="728"/>
        <end position="742"/>
    </location>
</feature>
<organism evidence="14 15">
    <name type="scientific">Coniella lustricola</name>
    <dbReference type="NCBI Taxonomy" id="2025994"/>
    <lineage>
        <taxon>Eukaryota</taxon>
        <taxon>Fungi</taxon>
        <taxon>Dikarya</taxon>
        <taxon>Ascomycota</taxon>
        <taxon>Pezizomycotina</taxon>
        <taxon>Sordariomycetes</taxon>
        <taxon>Sordariomycetidae</taxon>
        <taxon>Diaporthales</taxon>
        <taxon>Schizoparmaceae</taxon>
        <taxon>Coniella</taxon>
    </lineage>
</organism>
<feature type="region of interest" description="Disordered" evidence="12">
    <location>
        <begin position="31"/>
        <end position="80"/>
    </location>
</feature>
<dbReference type="GO" id="GO:0005730">
    <property type="term" value="C:nucleolus"/>
    <property type="evidence" value="ECO:0007669"/>
    <property type="project" value="UniProtKB-SubCell"/>
</dbReference>
<evidence type="ECO:0000256" key="1">
    <source>
        <dbReference type="ARBA" id="ARBA00003798"/>
    </source>
</evidence>
<dbReference type="InterPro" id="IPR027417">
    <property type="entry name" value="P-loop_NTPase"/>
</dbReference>
<evidence type="ECO:0000256" key="11">
    <source>
        <dbReference type="ARBA" id="ARBA00023242"/>
    </source>
</evidence>
<evidence type="ECO:0000256" key="10">
    <source>
        <dbReference type="ARBA" id="ARBA00022840"/>
    </source>
</evidence>
<evidence type="ECO:0000256" key="6">
    <source>
        <dbReference type="ARBA" id="ARBA00022552"/>
    </source>
</evidence>
<dbReference type="InterPro" id="IPR045116">
    <property type="entry name" value="Clp1/Grc3"/>
</dbReference>
<keyword evidence="11" id="KW-0539">Nucleus</keyword>
<evidence type="ECO:0000256" key="4">
    <source>
        <dbReference type="ARBA" id="ARBA00018706"/>
    </source>
</evidence>
<dbReference type="EMBL" id="KZ678414">
    <property type="protein sequence ID" value="PSR90896.1"/>
    <property type="molecule type" value="Genomic_DNA"/>
</dbReference>
<dbReference type="AlphaFoldDB" id="A0A2T3ACC8"/>
<keyword evidence="9" id="KW-0418">Kinase</keyword>
<accession>A0A2T3ACC8</accession>
<name>A0A2T3ACC8_9PEZI</name>
<keyword evidence="6" id="KW-0698">rRNA processing</keyword>
<feature type="compositionally biased region" description="Low complexity" evidence="12">
    <location>
        <begin position="662"/>
        <end position="674"/>
    </location>
</feature>
<evidence type="ECO:0000256" key="3">
    <source>
        <dbReference type="ARBA" id="ARBA00011003"/>
    </source>
</evidence>
<feature type="compositionally biased region" description="Low complexity" evidence="12">
    <location>
        <begin position="584"/>
        <end position="607"/>
    </location>
</feature>
<comment type="subcellular location">
    <subcellularLocation>
        <location evidence="2">Nucleus</location>
        <location evidence="2">Nucleolus</location>
    </subcellularLocation>
</comment>
<feature type="region of interest" description="Disordered" evidence="12">
    <location>
        <begin position="573"/>
        <end position="614"/>
    </location>
</feature>
<evidence type="ECO:0000256" key="2">
    <source>
        <dbReference type="ARBA" id="ARBA00004604"/>
    </source>
</evidence>
<evidence type="ECO:0000256" key="5">
    <source>
        <dbReference type="ARBA" id="ARBA00019824"/>
    </source>
</evidence>
<evidence type="ECO:0000313" key="15">
    <source>
        <dbReference type="Proteomes" id="UP000241462"/>
    </source>
</evidence>
<dbReference type="InParanoid" id="A0A2T3ACC8"/>
<dbReference type="InterPro" id="IPR032319">
    <property type="entry name" value="CLP1_P"/>
</dbReference>
<evidence type="ECO:0000259" key="13">
    <source>
        <dbReference type="Pfam" id="PF16575"/>
    </source>
</evidence>
<feature type="domain" description="Clp1 P-loop" evidence="13">
    <location>
        <begin position="281"/>
        <end position="445"/>
    </location>
</feature>
<sequence>MSTNKKRKLDVGQGTQMLSAAALRRRLLERQASSSAISEGSVGSQPEDQAANPGPSSAGRGGPTAKAASSRQQQKRESSRALEDVLLGQSGVLVSEDVDVSEAVDEPPKRKVVQLSSTTLNRANSQRRADGTVLLRLTDSSERLVILGNYGFRVKHGEASIYGAALTPSDAIHWVHAPYCHALPVLRCSENSMVELHSHPEAPALRSLARLSPTFTSLWSRPVAEAPSQTWQVLGSSADAPKKAIVQDLRSPPEWNRKTAQLLSTASDASATAHPIYFLCGPKSSGKSTYARMLANKLLTHRAHPKQLQTKWPAVAILDIDPGQPEFSPPGTISLVRLDTPNLSPPFCHPLLPQTASIRSHAVAAITPASDIAHYKSCVLDLFARYQSNEAYTGCPLLVNTPGWIQGSGLVLLQDLVCAIRPTEILYMSEDGPEDTVDGLKAAAAAAAGSATHPTRSCPLTKLPSQSSEYTSRTALHLRHMQALSYFHIDAEQSFDISSSNNKNKNKAGPHWDDKPLSFTPPIFVKYSTNTSRSGIAGIVCYGYQPEPELLADAINGSILAIVEIEDPKAYGGYTQPQLRSDDTTSANTDTTNSHTHPAAAAPPRTAQHQHHEAHSLPYIRTQTPLDPRYSHCLGLALIRGIDTARGEIALSTPIAPLLLSSFDTTTTNNNNNIGDDDDDKNKNRKPSSNSKPIVLIAGKFDQPTWAYTEDHYHRALRKTTTTSSGQEELEDYDDNEDDNSDVEMPWTEKLRGNQKRAVGSKVWRVRRDLGRGGGGGD</sequence>
<dbReference type="Pfam" id="PF16575">
    <property type="entry name" value="CLP1_P"/>
    <property type="match status" value="1"/>
</dbReference>
<gene>
    <name evidence="14" type="ORF">BD289DRAFT_430164</name>
</gene>
<evidence type="ECO:0000256" key="12">
    <source>
        <dbReference type="SAM" id="MobiDB-lite"/>
    </source>
</evidence>
<dbReference type="GO" id="GO:0000448">
    <property type="term" value="P:cleavage in ITS2 between 5.8S rRNA and LSU-rRNA of tricistronic rRNA transcript (SSU-rRNA, 5.8S rRNA, LSU-rRNA)"/>
    <property type="evidence" value="ECO:0007669"/>
    <property type="project" value="TreeGrafter"/>
</dbReference>
<feature type="compositionally biased region" description="Low complexity" evidence="12">
    <location>
        <begin position="31"/>
        <end position="44"/>
    </location>
</feature>
<feature type="region of interest" description="Disordered" evidence="12">
    <location>
        <begin position="718"/>
        <end position="746"/>
    </location>
</feature>
<evidence type="ECO:0000256" key="7">
    <source>
        <dbReference type="ARBA" id="ARBA00022679"/>
    </source>
</evidence>
<feature type="region of interest" description="Disordered" evidence="12">
    <location>
        <begin position="662"/>
        <end position="694"/>
    </location>
</feature>
<dbReference type="Proteomes" id="UP000241462">
    <property type="component" value="Unassembled WGS sequence"/>
</dbReference>
<evidence type="ECO:0000313" key="14">
    <source>
        <dbReference type="EMBL" id="PSR90896.1"/>
    </source>
</evidence>
<dbReference type="PANTHER" id="PTHR12755:SF3">
    <property type="entry name" value="POLYNUCLEOTIDE 5'-HYDROXYL-KINASE NOL9"/>
    <property type="match status" value="1"/>
</dbReference>
<reference evidence="14 15" key="1">
    <citation type="journal article" date="2018" name="Mycol. Prog.">
        <title>Coniella lustricola, a new species from submerged detritus.</title>
        <authorList>
            <person name="Raudabaugh D.B."/>
            <person name="Iturriaga T."/>
            <person name="Carver A."/>
            <person name="Mondo S."/>
            <person name="Pangilinan J."/>
            <person name="Lipzen A."/>
            <person name="He G."/>
            <person name="Amirebrahimi M."/>
            <person name="Grigoriev I.V."/>
            <person name="Miller A.N."/>
        </authorList>
    </citation>
    <scope>NUCLEOTIDE SEQUENCE [LARGE SCALE GENOMIC DNA]</scope>
    <source>
        <strain evidence="14 15">B22-T-1</strain>
    </source>
</reference>
<dbReference type="GO" id="GO:0051731">
    <property type="term" value="F:polynucleotide 5'-hydroxyl-kinase activity"/>
    <property type="evidence" value="ECO:0007669"/>
    <property type="project" value="InterPro"/>
</dbReference>
<dbReference type="STRING" id="2025994.A0A2T3ACC8"/>
<dbReference type="GO" id="GO:0005524">
    <property type="term" value="F:ATP binding"/>
    <property type="evidence" value="ECO:0007669"/>
    <property type="project" value="UniProtKB-KW"/>
</dbReference>
<proteinExistence type="inferred from homology"/>
<comment type="function">
    <text evidence="1">Polynucleotide 5'-kinase involved in rRNA processing.</text>
</comment>
<keyword evidence="7" id="KW-0808">Transferase</keyword>
<keyword evidence="10" id="KW-0067">ATP-binding</keyword>
<keyword evidence="15" id="KW-1185">Reference proteome</keyword>
<dbReference type="FunFam" id="3.40.50.300:FF:001156">
    <property type="entry name" value="Polynucleotide 5-hydroxyl-kinase grc3"/>
    <property type="match status" value="1"/>
</dbReference>
<protein>
    <recommendedName>
        <fullName evidence="5">Polynucleotide 5'-hydroxyl-kinase GRC3</fullName>
    </recommendedName>
    <alternativeName>
        <fullName evidence="4">Polynucleotide 5'-hydroxyl-kinase grc3</fullName>
    </alternativeName>
</protein>
<dbReference type="OrthoDB" id="4054781at2759"/>
<keyword evidence="8" id="KW-0547">Nucleotide-binding</keyword>